<organism evidence="1 2">
    <name type="scientific">Candidatus Synechococcus spongiarum 142</name>
    <dbReference type="NCBI Taxonomy" id="1608213"/>
    <lineage>
        <taxon>Bacteria</taxon>
        <taxon>Bacillati</taxon>
        <taxon>Cyanobacteriota</taxon>
        <taxon>Cyanophyceae</taxon>
        <taxon>Synechococcales</taxon>
        <taxon>Synechococcaceae</taxon>
        <taxon>Synechococcus</taxon>
    </lineage>
</organism>
<accession>A0A6N3X3Y0</accession>
<name>A0A6N3X3Y0_9SYNE</name>
<gene>
    <name evidence="1" type="ORF">TH68_10250</name>
</gene>
<sequence length="62" mass="6715">MIGCWNTDSRFRVNDGMGVTLRCSRGSLALNALLHNSNQCNAKPCNQSAGHKAWHRGRAGSS</sequence>
<dbReference type="Proteomes" id="UP000035054">
    <property type="component" value="Unassembled WGS sequence"/>
</dbReference>
<proteinExistence type="predicted"/>
<protein>
    <submittedName>
        <fullName evidence="1">Uncharacterized protein</fullName>
    </submittedName>
</protein>
<dbReference type="AlphaFoldDB" id="A0A6N3X3Y0"/>
<dbReference type="EMBL" id="JXUO01000310">
    <property type="protein sequence ID" value="KKZ10648.1"/>
    <property type="molecule type" value="Genomic_DNA"/>
</dbReference>
<evidence type="ECO:0000313" key="1">
    <source>
        <dbReference type="EMBL" id="KKZ10648.1"/>
    </source>
</evidence>
<comment type="caution">
    <text evidence="1">The sequence shown here is derived from an EMBL/GenBank/DDBJ whole genome shotgun (WGS) entry which is preliminary data.</text>
</comment>
<evidence type="ECO:0000313" key="2">
    <source>
        <dbReference type="Proteomes" id="UP000035054"/>
    </source>
</evidence>
<reference evidence="1 2" key="1">
    <citation type="submission" date="2015-01" db="EMBL/GenBank/DDBJ databases">
        <title>Lifestyle Evolution in Cyanobacterial Symbionts of Sponges.</title>
        <authorList>
            <person name="Burgsdorf I."/>
            <person name="Slaby B.M."/>
            <person name="Handley K.M."/>
            <person name="Haber M."/>
            <person name="Blom J."/>
            <person name="Marshall C.W."/>
            <person name="Gilbert J.A."/>
            <person name="Hentschel U."/>
            <person name="Steindler L."/>
        </authorList>
    </citation>
    <scope>NUCLEOTIDE SEQUENCE [LARGE SCALE GENOMIC DNA]</scope>
    <source>
        <strain evidence="1">142</strain>
    </source>
</reference>